<protein>
    <submittedName>
        <fullName evidence="3">Uncharacterized protein</fullName>
    </submittedName>
</protein>
<comment type="caution">
    <text evidence="3">The sequence shown here is derived from an EMBL/GenBank/DDBJ whole genome shotgun (WGS) entry which is preliminary data.</text>
</comment>
<dbReference type="EMBL" id="JAZIBG010000009">
    <property type="protein sequence ID" value="MEF7612726.1"/>
    <property type="molecule type" value="Genomic_DNA"/>
</dbReference>
<evidence type="ECO:0000313" key="3">
    <source>
        <dbReference type="EMBL" id="MEF7612726.1"/>
    </source>
</evidence>
<feature type="signal peptide" evidence="2">
    <location>
        <begin position="1"/>
        <end position="30"/>
    </location>
</feature>
<sequence>MSHWFDPGRATARALFCGATLAALAPCVLAHDPAVLRSLRPGHPTGHLQRPGSAVWPPQPQGITDVIDHSDPGAEQRRSLGRSLAFSRVEQRFGEEPALRPLRERRLTPLAVVEVSDPARGIVTERRFQFFDRQANATVTVAEPIVGDTTVSTTPAAEYQPEITADEEREAIALARAFFLRRGDGRVGRLEGFAIQAYKPEGRGFYDGRVVYVSFHVDNDANPEYVAWVDLSAQRVIKSRKEPQ</sequence>
<dbReference type="AlphaFoldDB" id="A0AAW9Q5G8"/>
<evidence type="ECO:0000256" key="2">
    <source>
        <dbReference type="SAM" id="SignalP"/>
    </source>
</evidence>
<name>A0AAW9Q5G8_9BURK</name>
<evidence type="ECO:0000256" key="1">
    <source>
        <dbReference type="SAM" id="MobiDB-lite"/>
    </source>
</evidence>
<feature type="chain" id="PRO_5043959392" evidence="2">
    <location>
        <begin position="31"/>
        <end position="244"/>
    </location>
</feature>
<dbReference type="Proteomes" id="UP001336250">
    <property type="component" value="Unassembled WGS sequence"/>
</dbReference>
<gene>
    <name evidence="3" type="ORF">V4F39_02310</name>
</gene>
<organism evidence="3 4">
    <name type="scientific">Aquincola agrisoli</name>
    <dbReference type="NCBI Taxonomy" id="3119538"/>
    <lineage>
        <taxon>Bacteria</taxon>
        <taxon>Pseudomonadati</taxon>
        <taxon>Pseudomonadota</taxon>
        <taxon>Betaproteobacteria</taxon>
        <taxon>Burkholderiales</taxon>
        <taxon>Sphaerotilaceae</taxon>
        <taxon>Aquincola</taxon>
    </lineage>
</organism>
<dbReference type="RefSeq" id="WP_332287621.1">
    <property type="nucleotide sequence ID" value="NZ_JAZIBG010000009.1"/>
</dbReference>
<proteinExistence type="predicted"/>
<keyword evidence="4" id="KW-1185">Reference proteome</keyword>
<evidence type="ECO:0000313" key="4">
    <source>
        <dbReference type="Proteomes" id="UP001336250"/>
    </source>
</evidence>
<keyword evidence="2" id="KW-0732">Signal</keyword>
<accession>A0AAW9Q5G8</accession>
<feature type="region of interest" description="Disordered" evidence="1">
    <location>
        <begin position="40"/>
        <end position="62"/>
    </location>
</feature>
<reference evidence="3 4" key="1">
    <citation type="submission" date="2024-02" db="EMBL/GenBank/DDBJ databases">
        <title>Genome sequence of Aquincola sp. MAHUQ-54.</title>
        <authorList>
            <person name="Huq M.A."/>
        </authorList>
    </citation>
    <scope>NUCLEOTIDE SEQUENCE [LARGE SCALE GENOMIC DNA]</scope>
    <source>
        <strain evidence="3 4">MAHUQ-54</strain>
    </source>
</reference>